<dbReference type="InterPro" id="IPR006603">
    <property type="entry name" value="PQ-loop_rpt"/>
</dbReference>
<evidence type="ECO:0000256" key="2">
    <source>
        <dbReference type="ARBA" id="ARBA00022448"/>
    </source>
</evidence>
<keyword evidence="9" id="KW-0458">Lysosome</keyword>
<evidence type="ECO:0000313" key="17">
    <source>
        <dbReference type="Proteomes" id="UP001295444"/>
    </source>
</evidence>
<feature type="transmembrane region" description="Helical" evidence="15">
    <location>
        <begin position="147"/>
        <end position="167"/>
    </location>
</feature>
<feature type="transmembrane region" description="Helical" evidence="15">
    <location>
        <begin position="223"/>
        <end position="242"/>
    </location>
</feature>
<reference evidence="16" key="1">
    <citation type="submission" date="2022-03" db="EMBL/GenBank/DDBJ databases">
        <authorList>
            <person name="Alioto T."/>
            <person name="Alioto T."/>
            <person name="Gomez Garrido J."/>
        </authorList>
    </citation>
    <scope>NUCLEOTIDE SEQUENCE</scope>
</reference>
<comment type="similarity">
    <text evidence="10">Belongs to the laat-1 family.</text>
</comment>
<sequence>MAEPTRHAVLGVNVSRLEELRLCPGGSRWIWQFLQQCVQSDWEYWSVLIGLLSILCFLLAAFPQLYVAYKNGKVDQALSVGFLLCWFGGDLTNFIGCYLTSQLPIQTFTAIIYCNMDIIMISQYAYYKLKNNKMKDVVGTGSLKGFCICWVILCIVLSVLLPSQLILGNLDRNADVDMSQDNFGFTEMSGFICGYVSALFYLSSRFPQLYKNFQRKSTEGTSYLLFALAMLGNLTYGLSLILKLPACGHHKNLYIVHHLPWLIGSFGVLILDFFMTAQFIAYRKRKVASSDLLALEVEPLLVDEEET</sequence>
<dbReference type="SMART" id="SM00679">
    <property type="entry name" value="CTNS"/>
    <property type="match status" value="2"/>
</dbReference>
<dbReference type="PANTHER" id="PTHR16201">
    <property type="entry name" value="SEVEN TRANSMEMBRANE PROTEIN 1-RELATED"/>
    <property type="match status" value="1"/>
</dbReference>
<keyword evidence="17" id="KW-1185">Reference proteome</keyword>
<keyword evidence="7 15" id="KW-0472">Membrane</keyword>
<dbReference type="Pfam" id="PF04193">
    <property type="entry name" value="PQ-loop"/>
    <property type="match status" value="2"/>
</dbReference>
<dbReference type="GO" id="GO:0005765">
    <property type="term" value="C:lysosomal membrane"/>
    <property type="evidence" value="ECO:0007669"/>
    <property type="project" value="UniProtKB-SubCell"/>
</dbReference>
<name>A0AAD1RBQ6_PELCU</name>
<keyword evidence="4" id="KW-0677">Repeat</keyword>
<keyword evidence="5" id="KW-0029">Amino-acid transport</keyword>
<comment type="subcellular location">
    <subcellularLocation>
        <location evidence="1">Lysosome membrane</location>
        <topology evidence="1">Multi-pass membrane protein</topology>
    </subcellularLocation>
</comment>
<keyword evidence="6 15" id="KW-1133">Transmembrane helix</keyword>
<dbReference type="EMBL" id="OW240913">
    <property type="protein sequence ID" value="CAH2247374.1"/>
    <property type="molecule type" value="Genomic_DNA"/>
</dbReference>
<feature type="transmembrane region" description="Helical" evidence="15">
    <location>
        <begin position="183"/>
        <end position="202"/>
    </location>
</feature>
<dbReference type="PANTHER" id="PTHR16201:SF42">
    <property type="entry name" value="SOLUTE CARRIER FAMILY 66 MEMBER 1 LIKE"/>
    <property type="match status" value="1"/>
</dbReference>
<evidence type="ECO:0000256" key="3">
    <source>
        <dbReference type="ARBA" id="ARBA00022692"/>
    </source>
</evidence>
<keyword evidence="8" id="KW-0325">Glycoprotein</keyword>
<evidence type="ECO:0000313" key="16">
    <source>
        <dbReference type="EMBL" id="CAH2247374.1"/>
    </source>
</evidence>
<evidence type="ECO:0000256" key="9">
    <source>
        <dbReference type="ARBA" id="ARBA00023228"/>
    </source>
</evidence>
<organism evidence="16 17">
    <name type="scientific">Pelobates cultripes</name>
    <name type="common">Western spadefoot toad</name>
    <dbReference type="NCBI Taxonomy" id="61616"/>
    <lineage>
        <taxon>Eukaryota</taxon>
        <taxon>Metazoa</taxon>
        <taxon>Chordata</taxon>
        <taxon>Craniata</taxon>
        <taxon>Vertebrata</taxon>
        <taxon>Euteleostomi</taxon>
        <taxon>Amphibia</taxon>
        <taxon>Batrachia</taxon>
        <taxon>Anura</taxon>
        <taxon>Pelobatoidea</taxon>
        <taxon>Pelobatidae</taxon>
        <taxon>Pelobates</taxon>
    </lineage>
</organism>
<dbReference type="Gene3D" id="1.20.1280.290">
    <property type="match status" value="2"/>
</dbReference>
<evidence type="ECO:0000256" key="1">
    <source>
        <dbReference type="ARBA" id="ARBA00004155"/>
    </source>
</evidence>
<dbReference type="InterPro" id="IPR051415">
    <property type="entry name" value="LAAT-1"/>
</dbReference>
<dbReference type="AlphaFoldDB" id="A0AAD1RBQ6"/>
<protein>
    <recommendedName>
        <fullName evidence="12">Lysosomal amino acid transporter 1 homolog</fullName>
    </recommendedName>
    <alternativeName>
        <fullName evidence="13">PQ-loop repeat-containing protein 2</fullName>
    </alternativeName>
    <alternativeName>
        <fullName evidence="14">Solute carrier family 66 member 1</fullName>
    </alternativeName>
</protein>
<comment type="function">
    <text evidence="11">Amino acid transporter that specifically mediates the pH-dependent export of the cationic amino acids arginine, histidine and lysine from lysosomes.</text>
</comment>
<gene>
    <name evidence="16" type="ORF">PECUL_23A025048</name>
</gene>
<evidence type="ECO:0000256" key="5">
    <source>
        <dbReference type="ARBA" id="ARBA00022970"/>
    </source>
</evidence>
<feature type="transmembrane region" description="Helical" evidence="15">
    <location>
        <begin position="80"/>
        <end position="101"/>
    </location>
</feature>
<accession>A0AAD1RBQ6</accession>
<feature type="transmembrane region" description="Helical" evidence="15">
    <location>
        <begin position="262"/>
        <end position="282"/>
    </location>
</feature>
<evidence type="ECO:0000256" key="12">
    <source>
        <dbReference type="ARBA" id="ARBA00068323"/>
    </source>
</evidence>
<evidence type="ECO:0000256" key="11">
    <source>
        <dbReference type="ARBA" id="ARBA00056009"/>
    </source>
</evidence>
<feature type="transmembrane region" description="Helical" evidence="15">
    <location>
        <begin position="44"/>
        <end position="68"/>
    </location>
</feature>
<dbReference type="FunFam" id="1.20.1280.290:FF:000017">
    <property type="entry name" value="lysosomal amino acid transporter 1 homolog"/>
    <property type="match status" value="1"/>
</dbReference>
<evidence type="ECO:0000256" key="4">
    <source>
        <dbReference type="ARBA" id="ARBA00022737"/>
    </source>
</evidence>
<evidence type="ECO:0000256" key="6">
    <source>
        <dbReference type="ARBA" id="ARBA00022989"/>
    </source>
</evidence>
<evidence type="ECO:0000256" key="10">
    <source>
        <dbReference type="ARBA" id="ARBA00038039"/>
    </source>
</evidence>
<evidence type="ECO:0000256" key="7">
    <source>
        <dbReference type="ARBA" id="ARBA00023136"/>
    </source>
</evidence>
<keyword evidence="3 15" id="KW-0812">Transmembrane</keyword>
<dbReference type="FunFam" id="1.20.1280.290:FF:000009">
    <property type="entry name" value="PQ loop repeat family protein"/>
    <property type="match status" value="1"/>
</dbReference>
<evidence type="ECO:0000256" key="14">
    <source>
        <dbReference type="ARBA" id="ARBA00081269"/>
    </source>
</evidence>
<dbReference type="Proteomes" id="UP001295444">
    <property type="component" value="Chromosome 02"/>
</dbReference>
<proteinExistence type="inferred from homology"/>
<feature type="transmembrane region" description="Helical" evidence="15">
    <location>
        <begin position="107"/>
        <end position="127"/>
    </location>
</feature>
<keyword evidence="2" id="KW-0813">Transport</keyword>
<evidence type="ECO:0000256" key="15">
    <source>
        <dbReference type="SAM" id="Phobius"/>
    </source>
</evidence>
<evidence type="ECO:0000256" key="8">
    <source>
        <dbReference type="ARBA" id="ARBA00023180"/>
    </source>
</evidence>
<dbReference type="GO" id="GO:0015189">
    <property type="term" value="F:L-lysine transmembrane transporter activity"/>
    <property type="evidence" value="ECO:0007669"/>
    <property type="project" value="TreeGrafter"/>
</dbReference>
<evidence type="ECO:0000256" key="13">
    <source>
        <dbReference type="ARBA" id="ARBA00079342"/>
    </source>
</evidence>